<proteinExistence type="predicted"/>
<dbReference type="PANTHER" id="PTHR12136:SF93">
    <property type="entry name" value="ENHANCED DISEASE RESISTANCE-LIKE PROTEIN (DUF1336)"/>
    <property type="match status" value="1"/>
</dbReference>
<sequence>MLGYITSLTVDIGFVVEAQTEDELPERLIGAYRISHPELSSAFVIDSQKTLQPRRMISSAKENDDDGDEKV</sequence>
<dbReference type="EMBL" id="GEVK01004070">
    <property type="protein sequence ID" value="JAU48762.1"/>
    <property type="molecule type" value="Transcribed_RNA"/>
</dbReference>
<organism evidence="2">
    <name type="scientific">Noccaea caerulescens</name>
    <name type="common">Alpine penny-cress</name>
    <name type="synonym">Thlaspi caerulescens</name>
    <dbReference type="NCBI Taxonomy" id="107243"/>
    <lineage>
        <taxon>Eukaryota</taxon>
        <taxon>Viridiplantae</taxon>
        <taxon>Streptophyta</taxon>
        <taxon>Embryophyta</taxon>
        <taxon>Tracheophyta</taxon>
        <taxon>Spermatophyta</taxon>
        <taxon>Magnoliopsida</taxon>
        <taxon>eudicotyledons</taxon>
        <taxon>Gunneridae</taxon>
        <taxon>Pentapetalae</taxon>
        <taxon>rosids</taxon>
        <taxon>malvids</taxon>
        <taxon>Brassicales</taxon>
        <taxon>Brassicaceae</taxon>
        <taxon>Coluteocarpeae</taxon>
        <taxon>Noccaea</taxon>
    </lineage>
</organism>
<reference evidence="2" key="1">
    <citation type="submission" date="2016-07" db="EMBL/GenBank/DDBJ databases">
        <title>De novo transcriptome assembly of four accessions of the metal hyperaccumulator plant Noccaea caerulescens.</title>
        <authorList>
            <person name="Blande D."/>
            <person name="Halimaa P."/>
            <person name="Tervahauta A.I."/>
            <person name="Aarts M.G."/>
            <person name="Karenlampi S.O."/>
        </authorList>
    </citation>
    <scope>NUCLEOTIDE SEQUENCE</scope>
</reference>
<dbReference type="AlphaFoldDB" id="A0A1J3FXF6"/>
<gene>
    <name evidence="2" type="ORF">LC_TR20053_c5_g1_i1_g.67026</name>
</gene>
<evidence type="ECO:0000259" key="1">
    <source>
        <dbReference type="Pfam" id="PF07059"/>
    </source>
</evidence>
<dbReference type="Pfam" id="PF07059">
    <property type="entry name" value="EDR2_C"/>
    <property type="match status" value="1"/>
</dbReference>
<feature type="domain" description="Protein ENHANCED DISEASE RESISTANCE 2 C-terminal" evidence="1">
    <location>
        <begin position="2"/>
        <end position="36"/>
    </location>
</feature>
<dbReference type="InterPro" id="IPR009769">
    <property type="entry name" value="EDR2_C"/>
</dbReference>
<evidence type="ECO:0000313" key="2">
    <source>
        <dbReference type="EMBL" id="JAU48762.1"/>
    </source>
</evidence>
<dbReference type="PANTHER" id="PTHR12136">
    <property type="entry name" value="ENHANCED DISEASE RESISTANCE-RELATED"/>
    <property type="match status" value="1"/>
</dbReference>
<name>A0A1J3FXF6_NOCCA</name>
<dbReference type="InterPro" id="IPR045096">
    <property type="entry name" value="EDR2-like"/>
</dbReference>
<protein>
    <submittedName>
        <fullName evidence="2">Protein ENHANCED DISEASE RESISTANCE 2-like</fullName>
    </submittedName>
</protein>
<accession>A0A1J3FXF6</accession>